<dbReference type="SUPFAM" id="SSF47323">
    <property type="entry name" value="Anticodon-binding domain of a subclass of class I aminoacyl-tRNA synthetases"/>
    <property type="match status" value="1"/>
</dbReference>
<comment type="catalytic activity">
    <reaction evidence="8 9">
        <text>tRNA(Val) + L-valine + ATP = L-valyl-tRNA(Val) + AMP + diphosphate</text>
        <dbReference type="Rhea" id="RHEA:10704"/>
        <dbReference type="Rhea" id="RHEA-COMP:9672"/>
        <dbReference type="Rhea" id="RHEA-COMP:9708"/>
        <dbReference type="ChEBI" id="CHEBI:30616"/>
        <dbReference type="ChEBI" id="CHEBI:33019"/>
        <dbReference type="ChEBI" id="CHEBI:57762"/>
        <dbReference type="ChEBI" id="CHEBI:78442"/>
        <dbReference type="ChEBI" id="CHEBI:78537"/>
        <dbReference type="ChEBI" id="CHEBI:456215"/>
        <dbReference type="EC" id="6.1.1.9"/>
    </reaction>
</comment>
<evidence type="ECO:0000256" key="6">
    <source>
        <dbReference type="ARBA" id="ARBA00023054"/>
    </source>
</evidence>
<comment type="domain">
    <text evidence="9">ValRS has two distinct active sites: one for aminoacylation and one for editing. The misactivated threonine is translocated from the active site to the editing site.</text>
</comment>
<evidence type="ECO:0000256" key="2">
    <source>
        <dbReference type="ARBA" id="ARBA00022598"/>
    </source>
</evidence>
<dbReference type="SUPFAM" id="SSF50677">
    <property type="entry name" value="ValRS/IleRS/LeuRS editing domain"/>
    <property type="match status" value="1"/>
</dbReference>
<dbReference type="EMBL" id="CP115156">
    <property type="protein sequence ID" value="WBL31449.1"/>
    <property type="molecule type" value="Genomic_DNA"/>
</dbReference>
<dbReference type="Gene3D" id="3.90.740.10">
    <property type="entry name" value="Valyl/Leucyl/Isoleucyl-tRNA synthetase, editing domain"/>
    <property type="match status" value="1"/>
</dbReference>
<keyword evidence="6 9" id="KW-0175">Coiled coil</keyword>
<feature type="binding site" evidence="9">
    <location>
        <position position="524"/>
    </location>
    <ligand>
        <name>ATP</name>
        <dbReference type="ChEBI" id="CHEBI:30616"/>
    </ligand>
</feature>
<comment type="function">
    <text evidence="9">Catalyzes the attachment of valine to tRNA(Val). As ValRS can inadvertently accommodate and process structurally similar amino acids such as threonine, to avoid such errors, it has a 'posttransfer' editing activity that hydrolyzes mischarged Thr-tRNA(Val) in a tRNA-dependent manner.</text>
</comment>
<accession>A0ABY7M1C7</accession>
<feature type="domain" description="Aminoacyl-tRNA synthetase class Ia" evidence="10">
    <location>
        <begin position="16"/>
        <end position="426"/>
    </location>
</feature>
<dbReference type="Pfam" id="PF00133">
    <property type="entry name" value="tRNA-synt_1"/>
    <property type="match status" value="2"/>
</dbReference>
<dbReference type="SUPFAM" id="SSF46589">
    <property type="entry name" value="tRNA-binding arm"/>
    <property type="match status" value="1"/>
</dbReference>
<dbReference type="PROSITE" id="PS00178">
    <property type="entry name" value="AA_TRNA_LIGASE_I"/>
    <property type="match status" value="1"/>
</dbReference>
<feature type="domain" description="Methionyl/Valyl/Leucyl/Isoleucyl-tRNA synthetase anticodon-binding" evidence="11">
    <location>
        <begin position="603"/>
        <end position="742"/>
    </location>
</feature>
<comment type="subcellular location">
    <subcellularLocation>
        <location evidence="9">Cytoplasm</location>
    </subcellularLocation>
</comment>
<dbReference type="InterPro" id="IPR009080">
    <property type="entry name" value="tRNAsynth_Ia_anticodon-bd"/>
</dbReference>
<comment type="similarity">
    <text evidence="9">Belongs to the class-I aminoacyl-tRNA synthetase family. ValS type 1 subfamily.</text>
</comment>
<dbReference type="EC" id="6.1.1.9" evidence="9"/>
<evidence type="ECO:0000313" key="12">
    <source>
        <dbReference type="EMBL" id="WBL31449.1"/>
    </source>
</evidence>
<dbReference type="Gene3D" id="1.10.730.10">
    <property type="entry name" value="Isoleucyl-tRNA Synthetase, Domain 1"/>
    <property type="match status" value="1"/>
</dbReference>
<dbReference type="CDD" id="cd07962">
    <property type="entry name" value="Anticodon_Ia_Val"/>
    <property type="match status" value="1"/>
</dbReference>
<evidence type="ECO:0000256" key="3">
    <source>
        <dbReference type="ARBA" id="ARBA00022741"/>
    </source>
</evidence>
<feature type="coiled-coil region" evidence="9">
    <location>
        <begin position="840"/>
        <end position="867"/>
    </location>
</feature>
<gene>
    <name evidence="9" type="primary">valS</name>
    <name evidence="12" type="ORF">O7R10_00045</name>
</gene>
<dbReference type="PANTHER" id="PTHR11946">
    <property type="entry name" value="VALYL-TRNA SYNTHETASES"/>
    <property type="match status" value="1"/>
</dbReference>
<dbReference type="InterPro" id="IPR002303">
    <property type="entry name" value="Valyl-tRNA_ligase"/>
</dbReference>
<dbReference type="InterPro" id="IPR009008">
    <property type="entry name" value="Val/Leu/Ile-tRNA-synth_edit"/>
</dbReference>
<dbReference type="InterPro" id="IPR033705">
    <property type="entry name" value="Anticodon_Ia_Val"/>
</dbReference>
<dbReference type="PANTHER" id="PTHR11946:SF93">
    <property type="entry name" value="VALINE--TRNA LIGASE, CHLOROPLASTIC_MITOCHONDRIAL 2"/>
    <property type="match status" value="1"/>
</dbReference>
<protein>
    <recommendedName>
        <fullName evidence="9">Valine--tRNA ligase</fullName>
        <ecNumber evidence="9">6.1.1.9</ecNumber>
    </recommendedName>
    <alternativeName>
        <fullName evidence="9">Valyl-tRNA synthetase</fullName>
        <shortName evidence="9">ValRS</shortName>
    </alternativeName>
</protein>
<name>A0ABY7M1C7_9MOLU</name>
<keyword evidence="3 9" id="KW-0547">Nucleotide-binding</keyword>
<dbReference type="InterPro" id="IPR001412">
    <property type="entry name" value="aa-tRNA-synth_I_CS"/>
</dbReference>
<dbReference type="GO" id="GO:0004832">
    <property type="term" value="F:valine-tRNA ligase activity"/>
    <property type="evidence" value="ECO:0007669"/>
    <property type="project" value="UniProtKB-EC"/>
</dbReference>
<organism evidence="12 13">
    <name type="scientific">Candidatus Phytoplasma sacchari</name>
    <dbReference type="NCBI Taxonomy" id="2609813"/>
    <lineage>
        <taxon>Bacteria</taxon>
        <taxon>Bacillati</taxon>
        <taxon>Mycoplasmatota</taxon>
        <taxon>Mollicutes</taxon>
        <taxon>Acholeplasmatales</taxon>
        <taxon>Acholeplasmataceae</taxon>
        <taxon>Candidatus Phytoplasma</taxon>
        <taxon>16SrXI (Rice yellow dwarf group)</taxon>
    </lineage>
</organism>
<keyword evidence="4 9" id="KW-0067">ATP-binding</keyword>
<reference evidence="12" key="1">
    <citation type="submission" date="2022-12" db="EMBL/GenBank/DDBJ databases">
        <title>Genomic Characterization of Candidatus Phytoplasma sacchari in China.</title>
        <authorList>
            <person name="Zhang R.-Y."/>
        </authorList>
    </citation>
    <scope>NUCLEOTIDE SEQUENCE [LARGE SCALE GENOMIC DNA]</scope>
    <source>
        <strain evidence="12">SCWL1</strain>
    </source>
</reference>
<evidence type="ECO:0000259" key="10">
    <source>
        <dbReference type="Pfam" id="PF00133"/>
    </source>
</evidence>
<evidence type="ECO:0000256" key="5">
    <source>
        <dbReference type="ARBA" id="ARBA00022917"/>
    </source>
</evidence>
<keyword evidence="5 9" id="KW-0648">Protein biosynthesis</keyword>
<comment type="subunit">
    <text evidence="9">Monomer.</text>
</comment>
<keyword evidence="1 9" id="KW-0963">Cytoplasm</keyword>
<dbReference type="Pfam" id="PF08264">
    <property type="entry name" value="Anticodon_1"/>
    <property type="match status" value="1"/>
</dbReference>
<feature type="short sequence motif" description="'KMSKS' region" evidence="9">
    <location>
        <begin position="521"/>
        <end position="525"/>
    </location>
</feature>
<dbReference type="SUPFAM" id="SSF52374">
    <property type="entry name" value="Nucleotidylyl transferase"/>
    <property type="match status" value="1"/>
</dbReference>
<dbReference type="InterPro" id="IPR013155">
    <property type="entry name" value="M/V/L/I-tRNA-synth_anticd-bd"/>
</dbReference>
<dbReference type="InterPro" id="IPR002300">
    <property type="entry name" value="aa-tRNA-synth_Ia"/>
</dbReference>
<dbReference type="NCBIfam" id="TIGR00422">
    <property type="entry name" value="valS"/>
    <property type="match status" value="1"/>
</dbReference>
<evidence type="ECO:0000256" key="7">
    <source>
        <dbReference type="ARBA" id="ARBA00023146"/>
    </source>
</evidence>
<keyword evidence="13" id="KW-1185">Reference proteome</keyword>
<proteinExistence type="inferred from homology"/>
<dbReference type="NCBIfam" id="NF004349">
    <property type="entry name" value="PRK05729.1"/>
    <property type="match status" value="1"/>
</dbReference>
<evidence type="ECO:0000256" key="9">
    <source>
        <dbReference type="HAMAP-Rule" id="MF_02004"/>
    </source>
</evidence>
<evidence type="ECO:0000256" key="8">
    <source>
        <dbReference type="ARBA" id="ARBA00047552"/>
    </source>
</evidence>
<dbReference type="InterPro" id="IPR014729">
    <property type="entry name" value="Rossmann-like_a/b/a_fold"/>
</dbReference>
<evidence type="ECO:0000259" key="11">
    <source>
        <dbReference type="Pfam" id="PF08264"/>
    </source>
</evidence>
<feature type="domain" description="Aminoacyl-tRNA synthetase class Ia" evidence="10">
    <location>
        <begin position="434"/>
        <end position="557"/>
    </location>
</feature>
<evidence type="ECO:0000313" key="13">
    <source>
        <dbReference type="Proteomes" id="UP001210120"/>
    </source>
</evidence>
<dbReference type="InterPro" id="IPR010978">
    <property type="entry name" value="tRNA-bd_arm"/>
</dbReference>
<dbReference type="Proteomes" id="UP001210120">
    <property type="component" value="Chromosome"/>
</dbReference>
<evidence type="ECO:0000256" key="1">
    <source>
        <dbReference type="ARBA" id="ARBA00022490"/>
    </source>
</evidence>
<dbReference type="PRINTS" id="PR00986">
    <property type="entry name" value="TRNASYNTHVAL"/>
</dbReference>
<keyword evidence="2 9" id="KW-0436">Ligase</keyword>
<feature type="short sequence motif" description="'HIGH' region" evidence="9">
    <location>
        <begin position="45"/>
        <end position="55"/>
    </location>
</feature>
<evidence type="ECO:0000256" key="4">
    <source>
        <dbReference type="ARBA" id="ARBA00022840"/>
    </source>
</evidence>
<keyword evidence="7 9" id="KW-0030">Aminoacyl-tRNA synthetase</keyword>
<dbReference type="Gene3D" id="3.40.50.620">
    <property type="entry name" value="HUPs"/>
    <property type="match status" value="2"/>
</dbReference>
<comment type="domain">
    <text evidence="9">The C-terminal coiled-coil domain is crucial for aminoacylation activity.</text>
</comment>
<sequence length="875" mass="104546">MIIKIKYDFRLVESGRYQKWLENGCFEKKDIISKKKTFTVILPPPNITGKLHLGHAWNNILQDVIVRRKRMLGFNVLFLPGMDHAGIATQKKIKEKIKENGFDEKKITKDFFLQQAFIWKKEYSRKIREQWAFLGLSLNYKYEKFTLDKEPSDIVEKVFIKLYKKKMIYRDYKIINWDPVMQTTLSNIEVEYKKISGELFYLKYILLDDKEEITDDFVEVATTRPETIFADQALMVNPKDSRYKHLIGKKVLVPLVKKKIVIISDDFVDISFGTGVLKVTPAHDEEDFRLGKKHSLNFVSCIDRNGLMNKELVSSEYHNLSFIECRHHLVGRLKDDGLISKIDKYNHSVGFSIVSGAIIEPSLSLQWFMKIKEIVPLFFKKNKINFFPNRFKKVFENWLLNLEDWCISRQLWWGHSIPAWYKKNKIKIKKEKPGPNFEKDPDVLDTWFSSSLWPLSILDWLKKNDSNLFKSHFPTDVLVTGYDILTFWVSRMVLQSLFLTKKIPFYNVVLHGLVKDSQGRKMSKSKGNGIDPIDIINKYGSDTLRWFLLTSSSLGSDLFYNEKKIISSWNFINKLWNISCFFKINFSTFETNFIEDILLFNEKALLTQISKLIKETNLLYEKYEFCIIGNLLYSFVWDDFANWSLEFFKLIPKNSYHYDNSKKFFLYIFENILKLLHPFIPFVTDKIYEDLFYNKNKSIMNSKWPNIIFSDKKSLNYFYIFRKIIHKIRNFKQFYNIPKNIDFVIYIKSTKSILKEFIFIKEKIELFSEISEIKFINIRLKNKKYYFLLIEKNISIFIDKSFFSKINNEKQKLDLLKQKDFLIKEIQRSEKILKNKFFLEKAKKNKIQEEKSKYKEYLKKYKELLKNDFFKKNIE</sequence>
<dbReference type="HAMAP" id="MF_02004">
    <property type="entry name" value="Val_tRNA_synth_type1"/>
    <property type="match status" value="1"/>
</dbReference>